<gene>
    <name evidence="3" type="ORF">K443DRAFT_419973</name>
</gene>
<dbReference type="EMBL" id="KN838880">
    <property type="protein sequence ID" value="KIJ92847.1"/>
    <property type="molecule type" value="Genomic_DNA"/>
</dbReference>
<feature type="compositionally biased region" description="Low complexity" evidence="2">
    <location>
        <begin position="124"/>
        <end position="137"/>
    </location>
</feature>
<feature type="coiled-coil region" evidence="1">
    <location>
        <begin position="230"/>
        <end position="257"/>
    </location>
</feature>
<feature type="coiled-coil region" evidence="1">
    <location>
        <begin position="295"/>
        <end position="415"/>
    </location>
</feature>
<dbReference type="STRING" id="1095629.A0A0C9X930"/>
<dbReference type="Proteomes" id="UP000054477">
    <property type="component" value="Unassembled WGS sequence"/>
</dbReference>
<keyword evidence="1" id="KW-0175">Coiled coil</keyword>
<reference evidence="4" key="2">
    <citation type="submission" date="2015-01" db="EMBL/GenBank/DDBJ databases">
        <title>Evolutionary Origins and Diversification of the Mycorrhizal Mutualists.</title>
        <authorList>
            <consortium name="DOE Joint Genome Institute"/>
            <consortium name="Mycorrhizal Genomics Consortium"/>
            <person name="Kohler A."/>
            <person name="Kuo A."/>
            <person name="Nagy L.G."/>
            <person name="Floudas D."/>
            <person name="Copeland A."/>
            <person name="Barry K.W."/>
            <person name="Cichocki N."/>
            <person name="Veneault-Fourrey C."/>
            <person name="LaButti K."/>
            <person name="Lindquist E.A."/>
            <person name="Lipzen A."/>
            <person name="Lundell T."/>
            <person name="Morin E."/>
            <person name="Murat C."/>
            <person name="Riley R."/>
            <person name="Ohm R."/>
            <person name="Sun H."/>
            <person name="Tunlid A."/>
            <person name="Henrissat B."/>
            <person name="Grigoriev I.V."/>
            <person name="Hibbett D.S."/>
            <person name="Martin F."/>
        </authorList>
    </citation>
    <scope>NUCLEOTIDE SEQUENCE [LARGE SCALE GENOMIC DNA]</scope>
    <source>
        <strain evidence="4">LaAM-08-1</strain>
    </source>
</reference>
<dbReference type="HOGENOM" id="CLU_028902_0_0_1"/>
<accession>A0A0C9X930</accession>
<dbReference type="Gene3D" id="1.20.5.340">
    <property type="match status" value="1"/>
</dbReference>
<evidence type="ECO:0000256" key="1">
    <source>
        <dbReference type="SAM" id="Coils"/>
    </source>
</evidence>
<reference evidence="3 4" key="1">
    <citation type="submission" date="2014-04" db="EMBL/GenBank/DDBJ databases">
        <authorList>
            <consortium name="DOE Joint Genome Institute"/>
            <person name="Kuo A."/>
            <person name="Kohler A."/>
            <person name="Nagy L.G."/>
            <person name="Floudas D."/>
            <person name="Copeland A."/>
            <person name="Barry K.W."/>
            <person name="Cichocki N."/>
            <person name="Veneault-Fourrey C."/>
            <person name="LaButti K."/>
            <person name="Lindquist E.A."/>
            <person name="Lipzen A."/>
            <person name="Lundell T."/>
            <person name="Morin E."/>
            <person name="Murat C."/>
            <person name="Sun H."/>
            <person name="Tunlid A."/>
            <person name="Henrissat B."/>
            <person name="Grigoriev I.V."/>
            <person name="Hibbett D.S."/>
            <person name="Martin F."/>
            <person name="Nordberg H.P."/>
            <person name="Cantor M.N."/>
            <person name="Hua S.X."/>
        </authorList>
    </citation>
    <scope>NUCLEOTIDE SEQUENCE [LARGE SCALE GENOMIC DNA]</scope>
    <source>
        <strain evidence="3 4">LaAM-08-1</strain>
    </source>
</reference>
<dbReference type="OrthoDB" id="10600989at2759"/>
<evidence type="ECO:0000313" key="4">
    <source>
        <dbReference type="Proteomes" id="UP000054477"/>
    </source>
</evidence>
<feature type="compositionally biased region" description="Basic and acidic residues" evidence="2">
    <location>
        <begin position="531"/>
        <end position="600"/>
    </location>
</feature>
<feature type="region of interest" description="Disordered" evidence="2">
    <location>
        <begin position="24"/>
        <end position="147"/>
    </location>
</feature>
<keyword evidence="4" id="KW-1185">Reference proteome</keyword>
<feature type="region of interest" description="Disordered" evidence="2">
    <location>
        <begin position="509"/>
        <end position="600"/>
    </location>
</feature>
<proteinExistence type="predicted"/>
<evidence type="ECO:0000256" key="2">
    <source>
        <dbReference type="SAM" id="MobiDB-lite"/>
    </source>
</evidence>
<dbReference type="AlphaFoldDB" id="A0A0C9X930"/>
<evidence type="ECO:0000313" key="3">
    <source>
        <dbReference type="EMBL" id="KIJ92847.1"/>
    </source>
</evidence>
<feature type="compositionally biased region" description="Low complexity" evidence="2">
    <location>
        <begin position="515"/>
        <end position="526"/>
    </location>
</feature>
<name>A0A0C9X930_9AGAR</name>
<feature type="compositionally biased region" description="Acidic residues" evidence="2">
    <location>
        <begin position="92"/>
        <end position="109"/>
    </location>
</feature>
<organism evidence="3 4">
    <name type="scientific">Laccaria amethystina LaAM-08-1</name>
    <dbReference type="NCBI Taxonomy" id="1095629"/>
    <lineage>
        <taxon>Eukaryota</taxon>
        <taxon>Fungi</taxon>
        <taxon>Dikarya</taxon>
        <taxon>Basidiomycota</taxon>
        <taxon>Agaricomycotina</taxon>
        <taxon>Agaricomycetes</taxon>
        <taxon>Agaricomycetidae</taxon>
        <taxon>Agaricales</taxon>
        <taxon>Agaricineae</taxon>
        <taxon>Hydnangiaceae</taxon>
        <taxon>Laccaria</taxon>
    </lineage>
</organism>
<feature type="region of interest" description="Disordered" evidence="2">
    <location>
        <begin position="188"/>
        <end position="225"/>
    </location>
</feature>
<sequence>MMESITEELGISNETYERYRVMFTRKGGGGAGAGSRKGSARKVREKKAKDKERRSARSASMAAAKDKQNGKPVAGTSASASAGPLRVPGFESDLESLSDLDDEEDEEDDHPSSNSGALAPKNTPMPSASASTSRAPTLQLPPRTANSHLTLEEWSQLCLSMSASFDNASRTKNAVPPTPSAAIVTRNRSGTAHATRDLAGPGVKRPSGSFLPPLPPRTAGSTPVNGAMTSAELKRRVQELESTLKERDRALKKQHEDRVRGDARVRLLEGQLRDSDKRLQECTARLDEGGSRPEVRELEETLQERDTLLKEREARVQELNELLKERDTRLEELESRVEGLHTRLQDPVNEGGVEELTTRLRERDERVEELEARLEQRDVRRSAEERDNRVEELSARVKERELRLKERDARILEQDVQIQDLTNRLSEQTARRSVTDDIQEQENRVLDARRVEDLERRLRIQEQLRIQEERMRIEEGNLYRLRVGELEGMVRRRGEGAVMSEVGVQAQEDVEPVDDSQSQPQPQQPQEELDERERDIDSRELECAQRELEVRDREKGVKEREKGVKEREKDMREKEREFREREKETREKERERREREKGVGRLDMARYTPVALDEDGERELRELKDEMDGRFLLSILLF</sequence>
<feature type="compositionally biased region" description="Gly residues" evidence="2">
    <location>
        <begin position="26"/>
        <end position="35"/>
    </location>
</feature>
<protein>
    <submittedName>
        <fullName evidence="3">Uncharacterized protein</fullName>
    </submittedName>
</protein>